<dbReference type="InterPro" id="IPR006170">
    <property type="entry name" value="PBP/GOBP"/>
</dbReference>
<gene>
    <name evidence="7" type="ORF">CHIRRI_LOCUS7984</name>
</gene>
<keyword evidence="3" id="KW-0964">Secreted</keyword>
<dbReference type="AlphaFoldDB" id="A0A9N9RX93"/>
<reference evidence="7" key="2">
    <citation type="submission" date="2022-10" db="EMBL/GenBank/DDBJ databases">
        <authorList>
            <consortium name="ENA_rothamsted_submissions"/>
            <consortium name="culmorum"/>
            <person name="King R."/>
        </authorList>
    </citation>
    <scope>NUCLEOTIDE SEQUENCE</scope>
</reference>
<dbReference type="EMBL" id="OU895878">
    <property type="protein sequence ID" value="CAG9805107.1"/>
    <property type="molecule type" value="Genomic_DNA"/>
</dbReference>
<comment type="subcellular location">
    <subcellularLocation>
        <location evidence="1">Secreted</location>
    </subcellularLocation>
</comment>
<evidence type="ECO:0000313" key="8">
    <source>
        <dbReference type="Proteomes" id="UP001153620"/>
    </source>
</evidence>
<dbReference type="CDD" id="cd23992">
    <property type="entry name" value="PBP_GOBP"/>
    <property type="match status" value="1"/>
</dbReference>
<feature type="region of interest" description="Disordered" evidence="5">
    <location>
        <begin position="37"/>
        <end position="57"/>
    </location>
</feature>
<reference evidence="7" key="1">
    <citation type="submission" date="2022-01" db="EMBL/GenBank/DDBJ databases">
        <authorList>
            <person name="King R."/>
        </authorList>
    </citation>
    <scope>NUCLEOTIDE SEQUENCE</scope>
</reference>
<dbReference type="Proteomes" id="UP001153620">
    <property type="component" value="Chromosome 2"/>
</dbReference>
<dbReference type="GO" id="GO:0005615">
    <property type="term" value="C:extracellular space"/>
    <property type="evidence" value="ECO:0007669"/>
    <property type="project" value="TreeGrafter"/>
</dbReference>
<evidence type="ECO:0000256" key="2">
    <source>
        <dbReference type="ARBA" id="ARBA00008098"/>
    </source>
</evidence>
<dbReference type="SUPFAM" id="SSF47565">
    <property type="entry name" value="Insect pheromone/odorant-binding proteins"/>
    <property type="match status" value="1"/>
</dbReference>
<feature type="chain" id="PRO_5040476724" description="Odorant-binding protein" evidence="6">
    <location>
        <begin position="20"/>
        <end position="139"/>
    </location>
</feature>
<proteinExistence type="inferred from homology"/>
<evidence type="ECO:0008006" key="9">
    <source>
        <dbReference type="Google" id="ProtNLM"/>
    </source>
</evidence>
<accession>A0A9N9RX93</accession>
<dbReference type="Gene3D" id="1.10.238.20">
    <property type="entry name" value="Pheromone/general odorant binding protein domain"/>
    <property type="match status" value="1"/>
</dbReference>
<keyword evidence="8" id="KW-1185">Reference proteome</keyword>
<evidence type="ECO:0000256" key="1">
    <source>
        <dbReference type="ARBA" id="ARBA00004613"/>
    </source>
</evidence>
<comment type="similarity">
    <text evidence="2">Belongs to the PBP/GOBP family.</text>
</comment>
<evidence type="ECO:0000256" key="6">
    <source>
        <dbReference type="SAM" id="SignalP"/>
    </source>
</evidence>
<organism evidence="7 8">
    <name type="scientific">Chironomus riparius</name>
    <dbReference type="NCBI Taxonomy" id="315576"/>
    <lineage>
        <taxon>Eukaryota</taxon>
        <taxon>Metazoa</taxon>
        <taxon>Ecdysozoa</taxon>
        <taxon>Arthropoda</taxon>
        <taxon>Hexapoda</taxon>
        <taxon>Insecta</taxon>
        <taxon>Pterygota</taxon>
        <taxon>Neoptera</taxon>
        <taxon>Endopterygota</taxon>
        <taxon>Diptera</taxon>
        <taxon>Nematocera</taxon>
        <taxon>Chironomoidea</taxon>
        <taxon>Chironomidae</taxon>
        <taxon>Chironominae</taxon>
        <taxon>Chironomus</taxon>
    </lineage>
</organism>
<sequence length="139" mass="15412">MKFLPFLFIGFAGLWAVNAMSDENKEMLKSFAEDCKKTEGASDADVNKMADEEYPDSKEGKCLVACMQEQFGVVKDGKYQKENVQALIEMVAGDDEAKKAQAEPMAEACTKESDPDRCEFGVKVAKCLEKEGKERGFKS</sequence>
<feature type="signal peptide" evidence="6">
    <location>
        <begin position="1"/>
        <end position="19"/>
    </location>
</feature>
<dbReference type="PANTHER" id="PTHR11857">
    <property type="entry name" value="ODORANT BINDING PROTEIN-RELATED"/>
    <property type="match status" value="1"/>
</dbReference>
<evidence type="ECO:0000256" key="4">
    <source>
        <dbReference type="ARBA" id="ARBA00022729"/>
    </source>
</evidence>
<dbReference type="OrthoDB" id="6595846at2759"/>
<dbReference type="SMART" id="SM00708">
    <property type="entry name" value="PhBP"/>
    <property type="match status" value="1"/>
</dbReference>
<dbReference type="GO" id="GO:0007608">
    <property type="term" value="P:sensory perception of smell"/>
    <property type="evidence" value="ECO:0007669"/>
    <property type="project" value="TreeGrafter"/>
</dbReference>
<keyword evidence="4 6" id="KW-0732">Signal</keyword>
<dbReference type="PANTHER" id="PTHR11857:SF42">
    <property type="entry name" value="GENERAL ODORANT-BINDING PROTEIN 19D-RELATED"/>
    <property type="match status" value="1"/>
</dbReference>
<dbReference type="GO" id="GO:0005549">
    <property type="term" value="F:odorant binding"/>
    <property type="evidence" value="ECO:0007669"/>
    <property type="project" value="InterPro"/>
</dbReference>
<protein>
    <recommendedName>
        <fullName evidence="9">Odorant-binding protein</fullName>
    </recommendedName>
</protein>
<name>A0A9N9RX93_9DIPT</name>
<evidence type="ECO:0000313" key="7">
    <source>
        <dbReference type="EMBL" id="CAG9805107.1"/>
    </source>
</evidence>
<dbReference type="Pfam" id="PF01395">
    <property type="entry name" value="PBP_GOBP"/>
    <property type="match status" value="1"/>
</dbReference>
<evidence type="ECO:0000256" key="5">
    <source>
        <dbReference type="SAM" id="MobiDB-lite"/>
    </source>
</evidence>
<evidence type="ECO:0000256" key="3">
    <source>
        <dbReference type="ARBA" id="ARBA00022525"/>
    </source>
</evidence>
<dbReference type="InterPro" id="IPR036728">
    <property type="entry name" value="PBP_GOBP_sf"/>
</dbReference>